<sequence length="255" mass="29586">MADIMPIIRVRRKRSADPHAALIMETKKRKEDPLLFSLFKTETASDIMDGITGARVIEFKAGCSNEAEGKGLEFIGEHSDGSAGPSDDSMGDNNIDENEAVRYDYYKIYRGSMTEPIKQWNSDIELRFATEEEQTLLLGNSDSESDCAADDDDDSNDENNWRNDYPEEEDDDDDDTEDEDLNYYDEDDRMVRRNVYDEHDESPFALERMRRRLEGFEMGVYEGEEDDSDDDYIRGDYSRKSTPDYGDYDIRYRED</sequence>
<dbReference type="InterPro" id="IPR040218">
    <property type="entry name" value="SLC7A6OS"/>
</dbReference>
<proteinExistence type="inferred from homology"/>
<dbReference type="Proteomes" id="UP000025227">
    <property type="component" value="Unplaced"/>
</dbReference>
<evidence type="ECO:0000256" key="8">
    <source>
        <dbReference type="ARBA" id="ARBA00022927"/>
    </source>
</evidence>
<protein>
    <recommendedName>
        <fullName evidence="5">Probable RNA polymerase II nuclear localization protein SLC7A6OS</fullName>
    </recommendedName>
</protein>
<evidence type="ECO:0000256" key="3">
    <source>
        <dbReference type="ARBA" id="ARBA00004496"/>
    </source>
</evidence>
<dbReference type="OMA" id="HIGEMGF"/>
<comment type="similarity">
    <text evidence="4">Belongs to the IWR1/SLC7A6OS family.</text>
</comment>
<reference evidence="13" key="1">
    <citation type="submission" date="2020-12" db="UniProtKB">
        <authorList>
            <consortium name="WormBaseParasite"/>
        </authorList>
    </citation>
    <scope>IDENTIFICATION</scope>
    <source>
        <strain evidence="13">MHco3</strain>
    </source>
</reference>
<organism evidence="12 13">
    <name type="scientific">Haemonchus contortus</name>
    <name type="common">Barber pole worm</name>
    <dbReference type="NCBI Taxonomy" id="6289"/>
    <lineage>
        <taxon>Eukaryota</taxon>
        <taxon>Metazoa</taxon>
        <taxon>Ecdysozoa</taxon>
        <taxon>Nematoda</taxon>
        <taxon>Chromadorea</taxon>
        <taxon>Rhabditida</taxon>
        <taxon>Rhabditina</taxon>
        <taxon>Rhabditomorpha</taxon>
        <taxon>Strongyloidea</taxon>
        <taxon>Trichostrongylidae</taxon>
        <taxon>Haemonchus</taxon>
    </lineage>
</organism>
<feature type="region of interest" description="Disordered" evidence="10">
    <location>
        <begin position="138"/>
        <end position="198"/>
    </location>
</feature>
<dbReference type="GO" id="GO:0005634">
    <property type="term" value="C:nucleus"/>
    <property type="evidence" value="ECO:0007669"/>
    <property type="project" value="UniProtKB-SubCell"/>
</dbReference>
<comment type="subcellular location">
    <subcellularLocation>
        <location evidence="3">Cytoplasm</location>
    </subcellularLocation>
    <subcellularLocation>
        <location evidence="2">Nucleus</location>
    </subcellularLocation>
</comment>
<evidence type="ECO:0000256" key="10">
    <source>
        <dbReference type="SAM" id="MobiDB-lite"/>
    </source>
</evidence>
<comment type="function">
    <text evidence="1">Directs RNA polymerase II nuclear import.</text>
</comment>
<dbReference type="PANTHER" id="PTHR31196:SF2">
    <property type="entry name" value="RNA POLYMERASE II NUCLEAR LOCALIZATION PROTEIN SLC7A6OS-RELATED"/>
    <property type="match status" value="1"/>
</dbReference>
<evidence type="ECO:0000313" key="13">
    <source>
        <dbReference type="WBParaSite" id="HCON_00121590-00001"/>
    </source>
</evidence>
<evidence type="ECO:0000256" key="4">
    <source>
        <dbReference type="ARBA" id="ARBA00010218"/>
    </source>
</evidence>
<evidence type="ECO:0000256" key="5">
    <source>
        <dbReference type="ARBA" id="ARBA00017036"/>
    </source>
</evidence>
<dbReference type="Pfam" id="PF08574">
    <property type="entry name" value="Iwr1"/>
    <property type="match status" value="1"/>
</dbReference>
<dbReference type="GO" id="GO:0005737">
    <property type="term" value="C:cytoplasm"/>
    <property type="evidence" value="ECO:0007669"/>
    <property type="project" value="UniProtKB-SubCell"/>
</dbReference>
<evidence type="ECO:0000313" key="12">
    <source>
        <dbReference type="Proteomes" id="UP000025227"/>
    </source>
</evidence>
<feature type="domain" description="Transcription factor Iwr1" evidence="11">
    <location>
        <begin position="103"/>
        <end position="169"/>
    </location>
</feature>
<evidence type="ECO:0000256" key="6">
    <source>
        <dbReference type="ARBA" id="ARBA00022448"/>
    </source>
</evidence>
<evidence type="ECO:0000256" key="9">
    <source>
        <dbReference type="ARBA" id="ARBA00023242"/>
    </source>
</evidence>
<dbReference type="AlphaFoldDB" id="A0A7I4YNW2"/>
<keyword evidence="12" id="KW-1185">Reference proteome</keyword>
<evidence type="ECO:0000256" key="7">
    <source>
        <dbReference type="ARBA" id="ARBA00022490"/>
    </source>
</evidence>
<feature type="compositionally biased region" description="Acidic residues" evidence="10">
    <location>
        <begin position="143"/>
        <end position="157"/>
    </location>
</feature>
<dbReference type="GO" id="GO:0015031">
    <property type="term" value="P:protein transport"/>
    <property type="evidence" value="ECO:0007669"/>
    <property type="project" value="UniProtKB-KW"/>
</dbReference>
<dbReference type="InterPro" id="IPR013883">
    <property type="entry name" value="TF_Iwr1_dom"/>
</dbReference>
<feature type="compositionally biased region" description="Acidic residues" evidence="10">
    <location>
        <begin position="166"/>
        <end position="188"/>
    </location>
</feature>
<evidence type="ECO:0000259" key="11">
    <source>
        <dbReference type="Pfam" id="PF08574"/>
    </source>
</evidence>
<feature type="region of interest" description="Disordered" evidence="10">
    <location>
        <begin position="74"/>
        <end position="95"/>
    </location>
</feature>
<dbReference type="OrthoDB" id="5838155at2759"/>
<accession>A0A7I4YNW2</accession>
<keyword evidence="9" id="KW-0539">Nucleus</keyword>
<evidence type="ECO:0000256" key="1">
    <source>
        <dbReference type="ARBA" id="ARBA00003202"/>
    </source>
</evidence>
<keyword evidence="7" id="KW-0963">Cytoplasm</keyword>
<dbReference type="PANTHER" id="PTHR31196">
    <property type="entry name" value="RNA POLYMERASE II NUCLEAR LOCALIZATION PROTEIN SLC7A6OS-RELATED"/>
    <property type="match status" value="1"/>
</dbReference>
<dbReference type="WBParaSite" id="HCON_00121590-00001">
    <property type="protein sequence ID" value="HCON_00121590-00001"/>
    <property type="gene ID" value="HCON_00121590"/>
</dbReference>
<keyword evidence="6" id="KW-0813">Transport</keyword>
<feature type="region of interest" description="Disordered" evidence="10">
    <location>
        <begin position="220"/>
        <end position="255"/>
    </location>
</feature>
<evidence type="ECO:0000256" key="2">
    <source>
        <dbReference type="ARBA" id="ARBA00004123"/>
    </source>
</evidence>
<name>A0A7I4YNW2_HAECO</name>
<dbReference type="GO" id="GO:0032502">
    <property type="term" value="P:developmental process"/>
    <property type="evidence" value="ECO:0007669"/>
    <property type="project" value="TreeGrafter"/>
</dbReference>
<keyword evidence="8" id="KW-0653">Protein transport</keyword>
<feature type="compositionally biased region" description="Basic and acidic residues" evidence="10">
    <location>
        <begin position="231"/>
        <end position="255"/>
    </location>
</feature>